<dbReference type="InterPro" id="IPR029063">
    <property type="entry name" value="SAM-dependent_MTases_sf"/>
</dbReference>
<evidence type="ECO:0000256" key="7">
    <source>
        <dbReference type="ARBA" id="ARBA00022679"/>
    </source>
</evidence>
<dbReference type="PRINTS" id="PR02008">
    <property type="entry name" value="RCMTFAMILY"/>
</dbReference>
<evidence type="ECO:0000256" key="8">
    <source>
        <dbReference type="ARBA" id="ARBA00022691"/>
    </source>
</evidence>
<feature type="binding site" evidence="13">
    <location>
        <position position="312"/>
    </location>
    <ligand>
        <name>S-adenosyl-L-methionine</name>
        <dbReference type="ChEBI" id="CHEBI:59789"/>
    </ligand>
</feature>
<dbReference type="Proteomes" id="UP000220102">
    <property type="component" value="Unassembled WGS sequence"/>
</dbReference>
<dbReference type="NCBIfam" id="NF011494">
    <property type="entry name" value="PRK14902.1"/>
    <property type="match status" value="1"/>
</dbReference>
<dbReference type="OrthoDB" id="9810297at2"/>
<keyword evidence="16" id="KW-1185">Reference proteome</keyword>
<evidence type="ECO:0000256" key="5">
    <source>
        <dbReference type="ARBA" id="ARBA00022552"/>
    </source>
</evidence>
<dbReference type="GO" id="GO:0006355">
    <property type="term" value="P:regulation of DNA-templated transcription"/>
    <property type="evidence" value="ECO:0007669"/>
    <property type="project" value="InterPro"/>
</dbReference>
<dbReference type="CDD" id="cd02440">
    <property type="entry name" value="AdoMet_MTases"/>
    <property type="match status" value="1"/>
</dbReference>
<feature type="binding site" evidence="13">
    <location>
        <position position="284"/>
    </location>
    <ligand>
        <name>S-adenosyl-L-methionine</name>
        <dbReference type="ChEBI" id="CHEBI:59789"/>
    </ligand>
</feature>
<dbReference type="Pfam" id="PF01189">
    <property type="entry name" value="Methyltr_RsmB-F"/>
    <property type="match status" value="1"/>
</dbReference>
<gene>
    <name evidence="15" type="ORF">CRI94_07000</name>
</gene>
<evidence type="ECO:0000256" key="9">
    <source>
        <dbReference type="ARBA" id="ARBA00022884"/>
    </source>
</evidence>
<evidence type="ECO:0000259" key="14">
    <source>
        <dbReference type="PROSITE" id="PS51686"/>
    </source>
</evidence>
<evidence type="ECO:0000256" key="2">
    <source>
        <dbReference type="ARBA" id="ARBA00004496"/>
    </source>
</evidence>
<keyword evidence="8 13" id="KW-0949">S-adenosyl-L-methionine</keyword>
<evidence type="ECO:0000313" key="15">
    <source>
        <dbReference type="EMBL" id="PEN14075.1"/>
    </source>
</evidence>
<evidence type="ECO:0000256" key="11">
    <source>
        <dbReference type="ARBA" id="ARBA00031088"/>
    </source>
</evidence>
<dbReference type="Pfam" id="PF01029">
    <property type="entry name" value="NusB"/>
    <property type="match status" value="1"/>
</dbReference>
<dbReference type="PANTHER" id="PTHR22807">
    <property type="entry name" value="NOP2 YEAST -RELATED NOL1/NOP2/FMU SUN DOMAIN-CONTAINING"/>
    <property type="match status" value="1"/>
</dbReference>
<dbReference type="AlphaFoldDB" id="A0A2A8CZG3"/>
<dbReference type="FunFam" id="3.40.50.150:FF:000022">
    <property type="entry name" value="Ribosomal RNA small subunit methyltransferase B"/>
    <property type="match status" value="1"/>
</dbReference>
<dbReference type="Gene3D" id="1.10.940.10">
    <property type="entry name" value="NusB-like"/>
    <property type="match status" value="1"/>
</dbReference>
<dbReference type="PANTHER" id="PTHR22807:SF61">
    <property type="entry name" value="NOL1_NOP2_SUN FAMILY PROTEIN _ ANTITERMINATION NUSB DOMAIN-CONTAINING PROTEIN"/>
    <property type="match status" value="1"/>
</dbReference>
<dbReference type="InterPro" id="IPR004573">
    <property type="entry name" value="rRNA_ssu_MeTfrase_B"/>
</dbReference>
<dbReference type="GO" id="GO:0005737">
    <property type="term" value="C:cytoplasm"/>
    <property type="evidence" value="ECO:0007669"/>
    <property type="project" value="UniProtKB-SubCell"/>
</dbReference>
<dbReference type="InterPro" id="IPR049560">
    <property type="entry name" value="MeTrfase_RsmB-F_NOP2_cat"/>
</dbReference>
<protein>
    <recommendedName>
        <fullName evidence="3">16S rRNA (cytosine(967)-C(5))-methyltransferase</fullName>
        <ecNumber evidence="3">2.1.1.176</ecNumber>
    </recommendedName>
    <alternativeName>
        <fullName evidence="10">16S rRNA m5C967 methyltransferase</fullName>
    </alternativeName>
    <alternativeName>
        <fullName evidence="11">rRNA (cytosine-C(5)-)-methyltransferase RsmB</fullName>
    </alternativeName>
</protein>
<name>A0A2A8CZG3_9BACT</name>
<sequence length="447" mass="50234">MKDLTTVSPSRFHAFQNLERIDTTDAFVGRLQIDEADQRERRQARELVAGVTRWQRRLDFLLSEFYNGDFEDMELRLQVILRLGLYEILYQDTPPHAAVDQYVELAKEVIRPGAGGLTNGILRAILRKKDALPQPRTGDTAEDLAIRHSHPTWMVRRWLDRFGDIDTAALLTWNNQRPMFGLRVNTAKTTVEDVTAWLDENEVAWTPSPYLKDVVRVQRLQPIIHGSLLDEGKVAIQDESASLIVRCLDPQPGETIFDLCSAPGGKTIYAAQRMHGEGRIIAFDIHEGRLGLVKEAAETHGFGDLIWRQPADARDLPGRDDLPTADRVLLDAPCSGLGVLSKRADLRWQRKESDLEELTQLQAELLDAAADLVRPGGVLVYSTCTIEPEENEAQVDRFLAEHEDFELESVEGLIADELVTSDGAFASLPHRDAIDGAYCARLRRVEG</sequence>
<keyword evidence="6 13" id="KW-0489">Methyltransferase</keyword>
<comment type="similarity">
    <text evidence="13">Belongs to the class I-like SAM-binding methyltransferase superfamily. RsmB/NOP family.</text>
</comment>
<comment type="function">
    <text evidence="1">Specifically methylates the cytosine at position 967 (m5C967) of 16S rRNA.</text>
</comment>
<proteinExistence type="inferred from homology"/>
<dbReference type="SUPFAM" id="SSF48013">
    <property type="entry name" value="NusB-like"/>
    <property type="match status" value="1"/>
</dbReference>
<evidence type="ECO:0000256" key="13">
    <source>
        <dbReference type="PROSITE-ProRule" id="PRU01023"/>
    </source>
</evidence>
<evidence type="ECO:0000256" key="1">
    <source>
        <dbReference type="ARBA" id="ARBA00002724"/>
    </source>
</evidence>
<reference evidence="15 16" key="1">
    <citation type="submission" date="2017-10" db="EMBL/GenBank/DDBJ databases">
        <title>Draft genome of Longibacter Salinarum.</title>
        <authorList>
            <person name="Goh K.M."/>
            <person name="Shamsir M.S."/>
            <person name="Lim S.W."/>
        </authorList>
    </citation>
    <scope>NUCLEOTIDE SEQUENCE [LARGE SCALE GENOMIC DNA]</scope>
    <source>
        <strain evidence="15 16">KCTC 52045</strain>
    </source>
</reference>
<dbReference type="Pfam" id="PF22458">
    <property type="entry name" value="RsmF-B_ferredox"/>
    <property type="match status" value="1"/>
</dbReference>
<comment type="caution">
    <text evidence="15">The sequence shown here is derived from an EMBL/GenBank/DDBJ whole genome shotgun (WGS) entry which is preliminary data.</text>
</comment>
<keyword evidence="9 13" id="KW-0694">RNA-binding</keyword>
<feature type="binding site" evidence="13">
    <location>
        <position position="331"/>
    </location>
    <ligand>
        <name>S-adenosyl-L-methionine</name>
        <dbReference type="ChEBI" id="CHEBI:59789"/>
    </ligand>
</feature>
<evidence type="ECO:0000256" key="4">
    <source>
        <dbReference type="ARBA" id="ARBA00022490"/>
    </source>
</evidence>
<dbReference type="GO" id="GO:0008649">
    <property type="term" value="F:rRNA methyltransferase activity"/>
    <property type="evidence" value="ECO:0007669"/>
    <property type="project" value="InterPro"/>
</dbReference>
<comment type="catalytic activity">
    <reaction evidence="12">
        <text>cytidine(967) in 16S rRNA + S-adenosyl-L-methionine = 5-methylcytidine(967) in 16S rRNA + S-adenosyl-L-homocysteine + H(+)</text>
        <dbReference type="Rhea" id="RHEA:42748"/>
        <dbReference type="Rhea" id="RHEA-COMP:10219"/>
        <dbReference type="Rhea" id="RHEA-COMP:10220"/>
        <dbReference type="ChEBI" id="CHEBI:15378"/>
        <dbReference type="ChEBI" id="CHEBI:57856"/>
        <dbReference type="ChEBI" id="CHEBI:59789"/>
        <dbReference type="ChEBI" id="CHEBI:74483"/>
        <dbReference type="ChEBI" id="CHEBI:82748"/>
        <dbReference type="EC" id="2.1.1.176"/>
    </reaction>
</comment>
<comment type="subcellular location">
    <subcellularLocation>
        <location evidence="2">Cytoplasm</location>
    </subcellularLocation>
</comment>
<dbReference type="NCBIfam" id="TIGR00563">
    <property type="entry name" value="rsmB"/>
    <property type="match status" value="1"/>
</dbReference>
<evidence type="ECO:0000313" key="16">
    <source>
        <dbReference type="Proteomes" id="UP000220102"/>
    </source>
</evidence>
<keyword evidence="7 13" id="KW-0808">Transferase</keyword>
<evidence type="ECO:0000256" key="3">
    <source>
        <dbReference type="ARBA" id="ARBA00012140"/>
    </source>
</evidence>
<keyword evidence="5" id="KW-0698">rRNA processing</keyword>
<dbReference type="PROSITE" id="PS51686">
    <property type="entry name" value="SAM_MT_RSMB_NOP"/>
    <property type="match status" value="1"/>
</dbReference>
<dbReference type="Gene3D" id="3.30.70.1170">
    <property type="entry name" value="Sun protein, domain 3"/>
    <property type="match status" value="1"/>
</dbReference>
<evidence type="ECO:0000256" key="6">
    <source>
        <dbReference type="ARBA" id="ARBA00022603"/>
    </source>
</evidence>
<feature type="binding site" evidence="13">
    <location>
        <begin position="260"/>
        <end position="266"/>
    </location>
    <ligand>
        <name>S-adenosyl-L-methionine</name>
        <dbReference type="ChEBI" id="CHEBI:59789"/>
    </ligand>
</feature>
<dbReference type="InterPro" id="IPR006027">
    <property type="entry name" value="NusB_RsmB_TIM44"/>
</dbReference>
<organism evidence="15 16">
    <name type="scientific">Longibacter salinarum</name>
    <dbReference type="NCBI Taxonomy" id="1850348"/>
    <lineage>
        <taxon>Bacteria</taxon>
        <taxon>Pseudomonadati</taxon>
        <taxon>Rhodothermota</taxon>
        <taxon>Rhodothermia</taxon>
        <taxon>Rhodothermales</taxon>
        <taxon>Salisaetaceae</taxon>
        <taxon>Longibacter</taxon>
    </lineage>
</organism>
<dbReference type="SUPFAM" id="SSF53335">
    <property type="entry name" value="S-adenosyl-L-methionine-dependent methyltransferases"/>
    <property type="match status" value="1"/>
</dbReference>
<dbReference type="RefSeq" id="WP_098074972.1">
    <property type="nucleotide sequence ID" value="NZ_PDEQ01000003.1"/>
</dbReference>
<dbReference type="InterPro" id="IPR035926">
    <property type="entry name" value="NusB-like_sf"/>
</dbReference>
<evidence type="ECO:0000256" key="12">
    <source>
        <dbReference type="ARBA" id="ARBA00047283"/>
    </source>
</evidence>
<accession>A0A2A8CZG3</accession>
<dbReference type="EMBL" id="PDEQ01000003">
    <property type="protein sequence ID" value="PEN14075.1"/>
    <property type="molecule type" value="Genomic_DNA"/>
</dbReference>
<dbReference type="InterPro" id="IPR023267">
    <property type="entry name" value="RCMT"/>
</dbReference>
<feature type="active site" description="Nucleophile" evidence="13">
    <location>
        <position position="384"/>
    </location>
</feature>
<evidence type="ECO:0000256" key="10">
    <source>
        <dbReference type="ARBA" id="ARBA00030399"/>
    </source>
</evidence>
<dbReference type="InterPro" id="IPR001678">
    <property type="entry name" value="MeTrfase_RsmB-F_NOP2_dom"/>
</dbReference>
<feature type="domain" description="SAM-dependent MTase RsmB/NOP-type" evidence="14">
    <location>
        <begin position="170"/>
        <end position="445"/>
    </location>
</feature>
<dbReference type="GO" id="GO:0003723">
    <property type="term" value="F:RNA binding"/>
    <property type="evidence" value="ECO:0007669"/>
    <property type="project" value="UniProtKB-UniRule"/>
</dbReference>
<dbReference type="InterPro" id="IPR054728">
    <property type="entry name" value="RsmB-like_ferredoxin"/>
</dbReference>
<keyword evidence="4" id="KW-0963">Cytoplasm</keyword>
<dbReference type="Gene3D" id="3.40.50.150">
    <property type="entry name" value="Vaccinia Virus protein VP39"/>
    <property type="match status" value="1"/>
</dbReference>
<dbReference type="EC" id="2.1.1.176" evidence="3"/>